<comment type="caution">
    <text evidence="2">The sequence shown here is derived from an EMBL/GenBank/DDBJ whole genome shotgun (WGS) entry which is preliminary data.</text>
</comment>
<feature type="region of interest" description="Disordered" evidence="1">
    <location>
        <begin position="100"/>
        <end position="161"/>
    </location>
</feature>
<gene>
    <name evidence="2" type="ORF">AKO1_009247</name>
</gene>
<dbReference type="Proteomes" id="UP001431209">
    <property type="component" value="Unassembled WGS sequence"/>
</dbReference>
<feature type="region of interest" description="Disordered" evidence="1">
    <location>
        <begin position="1"/>
        <end position="54"/>
    </location>
</feature>
<name>A0AAW2ZMA1_9EUKA</name>
<sequence>MGSTQSKRLGGAIKAGQAFLQGKPDPRTVPIIKPNPPVAEPESKDVDTPKMKPFDARVKFKENATFELSEEDYELMELQKNDPNSAAKRMEDLDKMYRERNELEFSEMEKNVDSYDRAPEKTQAPADQPRQYKKHDTSKTDELQTKSSSEVEEIIEEDPEYDEDFNKMVQKLGENIKTNIIPIERVELPMGRAPIRDESLEIPGQRIKLHPTRLIEGRIPNPIPTENEPVPGTFTAKQMRVLMDSLRERMSYEEEYRSHEPDYKENIAKIKEELLQEFSEKHQIDRDVVEKVLLHTNSIYYVRVSEQNAYGFWHKPLFPESWGFALSKNTIKNKQIEG</sequence>
<feature type="compositionally biased region" description="Acidic residues" evidence="1">
    <location>
        <begin position="150"/>
        <end position="161"/>
    </location>
</feature>
<organism evidence="2 3">
    <name type="scientific">Acrasis kona</name>
    <dbReference type="NCBI Taxonomy" id="1008807"/>
    <lineage>
        <taxon>Eukaryota</taxon>
        <taxon>Discoba</taxon>
        <taxon>Heterolobosea</taxon>
        <taxon>Tetramitia</taxon>
        <taxon>Eutetramitia</taxon>
        <taxon>Acrasidae</taxon>
        <taxon>Acrasis</taxon>
    </lineage>
</organism>
<reference evidence="2 3" key="1">
    <citation type="submission" date="2024-03" db="EMBL/GenBank/DDBJ databases">
        <title>The Acrasis kona genome and developmental transcriptomes reveal deep origins of eukaryotic multicellular pathways.</title>
        <authorList>
            <person name="Sheikh S."/>
            <person name="Fu C.-J."/>
            <person name="Brown M.W."/>
            <person name="Baldauf S.L."/>
        </authorList>
    </citation>
    <scope>NUCLEOTIDE SEQUENCE [LARGE SCALE GENOMIC DNA]</scope>
    <source>
        <strain evidence="2 3">ATCC MYA-3509</strain>
    </source>
</reference>
<dbReference type="EMBL" id="JAOPGA020001603">
    <property type="protein sequence ID" value="KAL0489831.1"/>
    <property type="molecule type" value="Genomic_DNA"/>
</dbReference>
<proteinExistence type="predicted"/>
<accession>A0AAW2ZMA1</accession>
<dbReference type="AlphaFoldDB" id="A0AAW2ZMA1"/>
<keyword evidence="3" id="KW-1185">Reference proteome</keyword>
<feature type="compositionally biased region" description="Basic and acidic residues" evidence="1">
    <location>
        <begin position="134"/>
        <end position="144"/>
    </location>
</feature>
<protein>
    <submittedName>
        <fullName evidence="2">Tetratricopeptide repeat protein</fullName>
    </submittedName>
</protein>
<evidence type="ECO:0000313" key="3">
    <source>
        <dbReference type="Proteomes" id="UP001431209"/>
    </source>
</evidence>
<evidence type="ECO:0000256" key="1">
    <source>
        <dbReference type="SAM" id="MobiDB-lite"/>
    </source>
</evidence>
<evidence type="ECO:0000313" key="2">
    <source>
        <dbReference type="EMBL" id="KAL0489831.1"/>
    </source>
</evidence>
<feature type="compositionally biased region" description="Basic and acidic residues" evidence="1">
    <location>
        <begin position="100"/>
        <end position="120"/>
    </location>
</feature>
<feature type="compositionally biased region" description="Basic and acidic residues" evidence="1">
    <location>
        <begin position="41"/>
        <end position="54"/>
    </location>
</feature>